<keyword evidence="2" id="KW-1185">Reference proteome</keyword>
<evidence type="ECO:0000313" key="1">
    <source>
        <dbReference type="EMBL" id="RDB25617.1"/>
    </source>
</evidence>
<dbReference type="InParanoid" id="A0A369JYL1"/>
<dbReference type="Proteomes" id="UP000076154">
    <property type="component" value="Unassembled WGS sequence"/>
</dbReference>
<sequence>MVIGDCHLSYLLFNFVEAPSQSDVYFERRSEWPHRGTFVSWVNDQFRAELFEYQARLQALVLLEEAHDKKRRSLRYSHLPPADNPFPDRSHIIPPVVAFNVLSQAWSH</sequence>
<organism evidence="1 2">
    <name type="scientific">Hypsizygus marmoreus</name>
    <name type="common">White beech mushroom</name>
    <name type="synonym">Agaricus marmoreus</name>
    <dbReference type="NCBI Taxonomy" id="39966"/>
    <lineage>
        <taxon>Eukaryota</taxon>
        <taxon>Fungi</taxon>
        <taxon>Dikarya</taxon>
        <taxon>Basidiomycota</taxon>
        <taxon>Agaricomycotina</taxon>
        <taxon>Agaricomycetes</taxon>
        <taxon>Agaricomycetidae</taxon>
        <taxon>Agaricales</taxon>
        <taxon>Tricholomatineae</taxon>
        <taxon>Lyophyllaceae</taxon>
        <taxon>Hypsizygus</taxon>
    </lineage>
</organism>
<evidence type="ECO:0000313" key="2">
    <source>
        <dbReference type="Proteomes" id="UP000076154"/>
    </source>
</evidence>
<proteinExistence type="predicted"/>
<name>A0A369JYL1_HYPMA</name>
<dbReference type="EMBL" id="LUEZ02000040">
    <property type="protein sequence ID" value="RDB25617.1"/>
    <property type="molecule type" value="Genomic_DNA"/>
</dbReference>
<gene>
    <name evidence="1" type="ORF">Hypma_006128</name>
</gene>
<dbReference type="AlphaFoldDB" id="A0A369JYL1"/>
<reference evidence="1" key="1">
    <citation type="submission" date="2018-04" db="EMBL/GenBank/DDBJ databases">
        <title>Whole genome sequencing of Hypsizygus marmoreus.</title>
        <authorList>
            <person name="Choi I.-G."/>
            <person name="Min B."/>
            <person name="Kim J.-G."/>
            <person name="Kim S."/>
            <person name="Oh Y.-L."/>
            <person name="Kong W.-S."/>
            <person name="Park H."/>
            <person name="Jeong J."/>
            <person name="Song E.-S."/>
        </authorList>
    </citation>
    <scope>NUCLEOTIDE SEQUENCE [LARGE SCALE GENOMIC DNA]</scope>
    <source>
        <strain evidence="1">51987-8</strain>
    </source>
</reference>
<accession>A0A369JYL1</accession>
<comment type="caution">
    <text evidence="1">The sequence shown here is derived from an EMBL/GenBank/DDBJ whole genome shotgun (WGS) entry which is preliminary data.</text>
</comment>
<protein>
    <submittedName>
        <fullName evidence="1">Uncharacterized protein</fullName>
    </submittedName>
</protein>